<protein>
    <recommendedName>
        <fullName evidence="1">N-acetyltransferase domain-containing protein</fullName>
    </recommendedName>
</protein>
<feature type="domain" description="N-acetyltransferase" evidence="1">
    <location>
        <begin position="124"/>
        <end position="284"/>
    </location>
</feature>
<dbReference type="Pfam" id="PF13302">
    <property type="entry name" value="Acetyltransf_3"/>
    <property type="match status" value="1"/>
</dbReference>
<proteinExistence type="predicted"/>
<dbReference type="InterPro" id="IPR051908">
    <property type="entry name" value="Ribosomal_N-acetyltransferase"/>
</dbReference>
<dbReference type="EMBL" id="BAABHM010000003">
    <property type="protein sequence ID" value="GAA4688397.1"/>
    <property type="molecule type" value="Genomic_DNA"/>
</dbReference>
<comment type="caution">
    <text evidence="2">The sequence shown here is derived from an EMBL/GenBank/DDBJ whole genome shotgun (WGS) entry which is preliminary data.</text>
</comment>
<reference evidence="3" key="1">
    <citation type="journal article" date="2019" name="Int. J. Syst. Evol. Microbiol.">
        <title>The Global Catalogue of Microorganisms (GCM) 10K type strain sequencing project: providing services to taxonomists for standard genome sequencing and annotation.</title>
        <authorList>
            <consortium name="The Broad Institute Genomics Platform"/>
            <consortium name="The Broad Institute Genome Sequencing Center for Infectious Disease"/>
            <person name="Wu L."/>
            <person name="Ma J."/>
        </authorList>
    </citation>
    <scope>NUCLEOTIDE SEQUENCE [LARGE SCALE GENOMIC DNA]</scope>
    <source>
        <strain evidence="3">JCM 17975</strain>
    </source>
</reference>
<dbReference type="PROSITE" id="PS51186">
    <property type="entry name" value="GNAT"/>
    <property type="match status" value="1"/>
</dbReference>
<dbReference type="InterPro" id="IPR016181">
    <property type="entry name" value="Acyl_CoA_acyltransferase"/>
</dbReference>
<accession>A0ABP8WEU9</accession>
<dbReference type="SUPFAM" id="SSF55729">
    <property type="entry name" value="Acyl-CoA N-acyltransferases (Nat)"/>
    <property type="match status" value="1"/>
</dbReference>
<keyword evidence="3" id="KW-1185">Reference proteome</keyword>
<dbReference type="PANTHER" id="PTHR43441:SF2">
    <property type="entry name" value="FAMILY ACETYLTRANSFERASE, PUTATIVE (AFU_ORTHOLOGUE AFUA_7G00850)-RELATED"/>
    <property type="match status" value="1"/>
</dbReference>
<dbReference type="Proteomes" id="UP001500843">
    <property type="component" value="Unassembled WGS sequence"/>
</dbReference>
<gene>
    <name evidence="2" type="ORF">GCM10023198_03480</name>
</gene>
<dbReference type="RefSeq" id="WP_253871630.1">
    <property type="nucleotide sequence ID" value="NZ_BAABHM010000003.1"/>
</dbReference>
<dbReference type="PANTHER" id="PTHR43441">
    <property type="entry name" value="RIBOSOMAL-PROTEIN-SERINE ACETYLTRANSFERASE"/>
    <property type="match status" value="1"/>
</dbReference>
<name>A0ABP8WEU9_9MICO</name>
<dbReference type="InterPro" id="IPR000182">
    <property type="entry name" value="GNAT_dom"/>
</dbReference>
<sequence length="307" mass="33160">MQGTSVPSDVRAQQVTGTYSIHPVATVRVGSASATRESVQLADLPLSVAEWEAGPTRIAVEADPCDHAAIDTLIRHGFVLDPVARALRPEPPSPLVFSRDDAVPTAASWWLPDIPSGGIRADGLVLTHPRPDDLDDLLASELDPGVREYSIFEPMSREELALALDAAYYHWRVGTSSMLIARTSPSGPVLAKVSVRRVVPPGVLDVGYVTVRAHRGCGISSRAVRGFTRWAFERAGIQRIEMGIKSMNRPSVAVAERAGYHGESVRKSRLSNRDGSYSDELSYVAISQSWGEGESGACTNVPQPNQR</sequence>
<evidence type="ECO:0000259" key="1">
    <source>
        <dbReference type="PROSITE" id="PS51186"/>
    </source>
</evidence>
<evidence type="ECO:0000313" key="2">
    <source>
        <dbReference type="EMBL" id="GAA4688397.1"/>
    </source>
</evidence>
<evidence type="ECO:0000313" key="3">
    <source>
        <dbReference type="Proteomes" id="UP001500843"/>
    </source>
</evidence>
<dbReference type="Gene3D" id="3.40.630.30">
    <property type="match status" value="1"/>
</dbReference>
<organism evidence="2 3">
    <name type="scientific">Promicromonospora umidemergens</name>
    <dbReference type="NCBI Taxonomy" id="629679"/>
    <lineage>
        <taxon>Bacteria</taxon>
        <taxon>Bacillati</taxon>
        <taxon>Actinomycetota</taxon>
        <taxon>Actinomycetes</taxon>
        <taxon>Micrococcales</taxon>
        <taxon>Promicromonosporaceae</taxon>
        <taxon>Promicromonospora</taxon>
    </lineage>
</organism>